<proteinExistence type="predicted"/>
<evidence type="ECO:0000313" key="2">
    <source>
        <dbReference type="EMBL" id="TLU95165.1"/>
    </source>
</evidence>
<evidence type="ECO:0000256" key="1">
    <source>
        <dbReference type="SAM" id="Coils"/>
    </source>
</evidence>
<dbReference type="Proteomes" id="UP000309788">
    <property type="component" value="Unassembled WGS sequence"/>
</dbReference>
<dbReference type="EMBL" id="VCEI01000017">
    <property type="protein sequence ID" value="TLU95165.1"/>
    <property type="molecule type" value="Genomic_DNA"/>
</dbReference>
<dbReference type="OrthoDB" id="1222728at2"/>
<keyword evidence="1" id="KW-0175">Coiled coil</keyword>
<gene>
    <name evidence="2" type="ORF">FEM55_07360</name>
</gene>
<evidence type="ECO:0000313" key="3">
    <source>
        <dbReference type="Proteomes" id="UP000309788"/>
    </source>
</evidence>
<dbReference type="AlphaFoldDB" id="A0A5R9KGE1"/>
<reference evidence="2 3" key="1">
    <citation type="submission" date="2019-05" db="EMBL/GenBank/DDBJ databases">
        <authorList>
            <person name="Qu J.-H."/>
        </authorList>
    </citation>
    <scope>NUCLEOTIDE SEQUENCE [LARGE SCALE GENOMIC DNA]</scope>
    <source>
        <strain evidence="2 3">Z12</strain>
    </source>
</reference>
<comment type="caution">
    <text evidence="2">The sequence shown here is derived from an EMBL/GenBank/DDBJ whole genome shotgun (WGS) entry which is preliminary data.</text>
</comment>
<organism evidence="2 3">
    <name type="scientific">Dyadobacter sediminis</name>
    <dbReference type="NCBI Taxonomy" id="1493691"/>
    <lineage>
        <taxon>Bacteria</taxon>
        <taxon>Pseudomonadati</taxon>
        <taxon>Bacteroidota</taxon>
        <taxon>Cytophagia</taxon>
        <taxon>Cytophagales</taxon>
        <taxon>Spirosomataceae</taxon>
        <taxon>Dyadobacter</taxon>
    </lineage>
</organism>
<feature type="coiled-coil region" evidence="1">
    <location>
        <begin position="206"/>
        <end position="261"/>
    </location>
</feature>
<name>A0A5R9KGE1_9BACT</name>
<sequence>MGKSSIHIMPVKSGSESHNQRLQNLNYVRDDLSHLNSSIVLASIADTRSQIETKYQESTGQKMQAKQTPIREGVLLIDEKHSVDDLKQVAVKLEERFGIRTIQAYAHKDEGHWNKETGIWKPNHHAHMVFDWTDKNTGKSLKLKREDLAEIQTVVAEALGLERGIPSTKKHIEAREYKAIKVEEDIKKVFKLQNGLSEAFKVVETAKEMEKSIKPLKDEKNALEIENSLLRANKNFLTDKNESLREENKKLELEKQNKNQMRR</sequence>
<evidence type="ECO:0008006" key="4">
    <source>
        <dbReference type="Google" id="ProtNLM"/>
    </source>
</evidence>
<dbReference type="RefSeq" id="WP_138280702.1">
    <property type="nucleotide sequence ID" value="NZ_VCEI01000017.1"/>
</dbReference>
<keyword evidence="3" id="KW-1185">Reference proteome</keyword>
<accession>A0A5R9KGE1</accession>
<protein>
    <recommendedName>
        <fullName evidence="4">Mobilization protein</fullName>
    </recommendedName>
</protein>